<feature type="transmembrane region" description="Helical" evidence="1">
    <location>
        <begin position="85"/>
        <end position="106"/>
    </location>
</feature>
<dbReference type="EMBL" id="AHYT01000002">
    <property type="protein sequence ID" value="EOT30043.1"/>
    <property type="molecule type" value="Genomic_DNA"/>
</dbReference>
<proteinExistence type="predicted"/>
<evidence type="ECO:0000313" key="2">
    <source>
        <dbReference type="EMBL" id="EOT30043.1"/>
    </source>
</evidence>
<accession>S0JQ39</accession>
<protein>
    <submittedName>
        <fullName evidence="2">Uncharacterized protein</fullName>
    </submittedName>
</protein>
<dbReference type="eggNOG" id="COG0834">
    <property type="taxonomic scope" value="Bacteria"/>
</dbReference>
<sequence>MAARNYLDIYPNVVIADIEIEVPEEKTAQSIAFPKESQALITEVNQIIAEMQKEGLIEELLEKNIEEAKVGDIDSRSTLQIYGPLFLRGALTTIGVAFVCVIAKNLE</sequence>
<gene>
    <name evidence="2" type="ORF">OMQ_00735</name>
</gene>
<dbReference type="AlphaFoldDB" id="S0JQ39"/>
<keyword evidence="3" id="KW-1185">Reference proteome</keyword>
<evidence type="ECO:0000313" key="3">
    <source>
        <dbReference type="Proteomes" id="UP000014136"/>
    </source>
</evidence>
<dbReference type="Proteomes" id="UP000014136">
    <property type="component" value="Unassembled WGS sequence"/>
</dbReference>
<evidence type="ECO:0000256" key="1">
    <source>
        <dbReference type="SAM" id="Phobius"/>
    </source>
</evidence>
<keyword evidence="1" id="KW-0812">Transmembrane</keyword>
<keyword evidence="1" id="KW-0472">Membrane</keyword>
<dbReference type="HOGENOM" id="CLU_2206011_0_0_9"/>
<comment type="caution">
    <text evidence="2">The sequence shown here is derived from an EMBL/GenBank/DDBJ whole genome shotgun (WGS) entry which is preliminary data.</text>
</comment>
<reference evidence="2 3" key="1">
    <citation type="submission" date="2013-03" db="EMBL/GenBank/DDBJ databases">
        <title>The Genome Sequence of Enterococcus saccharolyticus ATCC_43076 (Illumina only assembly).</title>
        <authorList>
            <consortium name="The Broad Institute Genomics Platform"/>
            <consortium name="The Broad Institute Genome Sequencing Center for Infectious Disease"/>
            <person name="Earl A."/>
            <person name="Russ C."/>
            <person name="Gilmore M."/>
            <person name="Surin D."/>
            <person name="Walker B."/>
            <person name="Young S."/>
            <person name="Zeng Q."/>
            <person name="Gargeya S."/>
            <person name="Fitzgerald M."/>
            <person name="Haas B."/>
            <person name="Abouelleil A."/>
            <person name="Allen A.W."/>
            <person name="Alvarado L."/>
            <person name="Arachchi H.M."/>
            <person name="Berlin A.M."/>
            <person name="Chapman S.B."/>
            <person name="Gainer-Dewar J."/>
            <person name="Goldberg J."/>
            <person name="Griggs A."/>
            <person name="Gujja S."/>
            <person name="Hansen M."/>
            <person name="Howarth C."/>
            <person name="Imamovic A."/>
            <person name="Ireland A."/>
            <person name="Larimer J."/>
            <person name="McCowan C."/>
            <person name="Murphy C."/>
            <person name="Pearson M."/>
            <person name="Poon T.W."/>
            <person name="Priest M."/>
            <person name="Roberts A."/>
            <person name="Saif S."/>
            <person name="Shea T."/>
            <person name="Sisk P."/>
            <person name="Sykes S."/>
            <person name="Wortman J."/>
            <person name="Nusbaum C."/>
            <person name="Birren B."/>
        </authorList>
    </citation>
    <scope>NUCLEOTIDE SEQUENCE [LARGE SCALE GENOMIC DNA]</scope>
    <source>
        <strain evidence="2 3">ATCC 43076</strain>
    </source>
</reference>
<name>S0JQ39_9ENTE</name>
<dbReference type="PATRIC" id="fig|1139996.3.peg.730"/>
<dbReference type="STRING" id="41997.RV16_GL001938"/>
<keyword evidence="1" id="KW-1133">Transmembrane helix</keyword>
<organism evidence="2 3">
    <name type="scientific">Enterococcus saccharolyticus subsp. saccharolyticus ATCC 43076</name>
    <dbReference type="NCBI Taxonomy" id="1139996"/>
    <lineage>
        <taxon>Bacteria</taxon>
        <taxon>Bacillati</taxon>
        <taxon>Bacillota</taxon>
        <taxon>Bacilli</taxon>
        <taxon>Lactobacillales</taxon>
        <taxon>Enterococcaceae</taxon>
        <taxon>Enterococcus</taxon>
    </lineage>
</organism>
<dbReference type="SUPFAM" id="SSF53850">
    <property type="entry name" value="Periplasmic binding protein-like II"/>
    <property type="match status" value="1"/>
</dbReference>
<dbReference type="Gene3D" id="3.40.190.10">
    <property type="entry name" value="Periplasmic binding protein-like II"/>
    <property type="match status" value="2"/>
</dbReference>